<reference evidence="3" key="1">
    <citation type="submission" date="2022-07" db="EMBL/GenBank/DDBJ databases">
        <title>Fungi with potential for degradation of polypropylene.</title>
        <authorList>
            <person name="Gostincar C."/>
        </authorList>
    </citation>
    <scope>NUCLEOTIDE SEQUENCE</scope>
    <source>
        <strain evidence="3">EXF-13308</strain>
    </source>
</reference>
<organism evidence="3 4">
    <name type="scientific">Pleurostoma richardsiae</name>
    <dbReference type="NCBI Taxonomy" id="41990"/>
    <lineage>
        <taxon>Eukaryota</taxon>
        <taxon>Fungi</taxon>
        <taxon>Dikarya</taxon>
        <taxon>Ascomycota</taxon>
        <taxon>Pezizomycotina</taxon>
        <taxon>Sordariomycetes</taxon>
        <taxon>Sordariomycetidae</taxon>
        <taxon>Calosphaeriales</taxon>
        <taxon>Pleurostomataceae</taxon>
        <taxon>Pleurostoma</taxon>
    </lineage>
</organism>
<name>A0AA38RHW2_9PEZI</name>
<protein>
    <submittedName>
        <fullName evidence="3">Uncharacterized protein</fullName>
    </submittedName>
</protein>
<feature type="compositionally biased region" description="Pro residues" evidence="1">
    <location>
        <begin position="30"/>
        <end position="41"/>
    </location>
</feature>
<keyword evidence="4" id="KW-1185">Reference proteome</keyword>
<feature type="region of interest" description="Disordered" evidence="1">
    <location>
        <begin position="1"/>
        <end position="44"/>
    </location>
</feature>
<dbReference type="Proteomes" id="UP001174694">
    <property type="component" value="Unassembled WGS sequence"/>
</dbReference>
<keyword evidence="2" id="KW-0812">Transmembrane</keyword>
<accession>A0AA38RHW2</accession>
<keyword evidence="2" id="KW-0472">Membrane</keyword>
<keyword evidence="2" id="KW-1133">Transmembrane helix</keyword>
<feature type="transmembrane region" description="Helical" evidence="2">
    <location>
        <begin position="269"/>
        <end position="287"/>
    </location>
</feature>
<dbReference type="AlphaFoldDB" id="A0AA38RHW2"/>
<evidence type="ECO:0000313" key="3">
    <source>
        <dbReference type="EMBL" id="KAJ9138075.1"/>
    </source>
</evidence>
<gene>
    <name evidence="3" type="ORF">NKR23_g8698</name>
</gene>
<evidence type="ECO:0000313" key="4">
    <source>
        <dbReference type="Proteomes" id="UP001174694"/>
    </source>
</evidence>
<proteinExistence type="predicted"/>
<sequence length="313" mass="34359">MPIGRSSTAAPRLRTSDPRTGLFHSDSSTRPPPYRPTPARPARPSLALTADRDLNYFYTLASGAYLPGELLIPGATLALHLFRGTDTHLFPVAERLNLGTAAGAPYYTARAMPDATIAHEYNTLVVSRRHPLRFVAEDVCVAEIRPRLDLFSPGICQIGTLARRVGGGPGEPSEEQYTMSWLNTSKGPLRDCWCLWKGTEAVVQFYADGFRGLDQDPGRGFIRAKLPNNLNAGGIGLPNFQDPRTIASDLAYLDFETEYPLLISADRRAHAIMDVLVSALFVVLTVVTRKAAIIRRHEEAVWQDGGPPPTYSM</sequence>
<evidence type="ECO:0000256" key="1">
    <source>
        <dbReference type="SAM" id="MobiDB-lite"/>
    </source>
</evidence>
<evidence type="ECO:0000256" key="2">
    <source>
        <dbReference type="SAM" id="Phobius"/>
    </source>
</evidence>
<dbReference type="EMBL" id="JANBVO010000031">
    <property type="protein sequence ID" value="KAJ9138075.1"/>
    <property type="molecule type" value="Genomic_DNA"/>
</dbReference>
<comment type="caution">
    <text evidence="3">The sequence shown here is derived from an EMBL/GenBank/DDBJ whole genome shotgun (WGS) entry which is preliminary data.</text>
</comment>